<name>A0A9N9WT26_9DIPT</name>
<sequence>MKFEKNTAVCNLEWKIRNFTEENYEKAMNNNLNTNFYFIMLGKKMTSWKLHYGFDREGIVIDLKKMSRDNDFKVKFTGFIDTKKSDSSVVYFDTYEEHANFIYKKHPIYFTELEHIFGNPADYLDNGVLTINLRIELFDGFCKEYENYNASDPGIYSEFTEMFQWGLFSDFTIICSDKTVIRTHRLILSENSPVFKVMLQCPMKESISGVMEVNDIDGPTMNDILLFMYDSYHYRGWGNDLKAIFCAADKYQMNKLKDKCVNQIVSSLNVEDVLEFFMLADFYNHNYLMQRCIMFIKAHHKVLCKTEDWKKLNADQLNIIDEYPYDNNIHGLETVLC</sequence>
<dbReference type="Proteomes" id="UP001153620">
    <property type="component" value="Chromosome 2"/>
</dbReference>
<feature type="domain" description="BTB" evidence="1">
    <location>
        <begin position="169"/>
        <end position="231"/>
    </location>
</feature>
<evidence type="ECO:0000313" key="2">
    <source>
        <dbReference type="EMBL" id="CAG9804836.1"/>
    </source>
</evidence>
<dbReference type="Pfam" id="PF00651">
    <property type="entry name" value="BTB"/>
    <property type="match status" value="1"/>
</dbReference>
<dbReference type="SUPFAM" id="SSF54695">
    <property type="entry name" value="POZ domain"/>
    <property type="match status" value="1"/>
</dbReference>
<organism evidence="2 3">
    <name type="scientific">Chironomus riparius</name>
    <dbReference type="NCBI Taxonomy" id="315576"/>
    <lineage>
        <taxon>Eukaryota</taxon>
        <taxon>Metazoa</taxon>
        <taxon>Ecdysozoa</taxon>
        <taxon>Arthropoda</taxon>
        <taxon>Hexapoda</taxon>
        <taxon>Insecta</taxon>
        <taxon>Pterygota</taxon>
        <taxon>Neoptera</taxon>
        <taxon>Endopterygota</taxon>
        <taxon>Diptera</taxon>
        <taxon>Nematocera</taxon>
        <taxon>Chironomoidea</taxon>
        <taxon>Chironomidae</taxon>
        <taxon>Chironominae</taxon>
        <taxon>Chironomus</taxon>
    </lineage>
</organism>
<dbReference type="PANTHER" id="PTHR24413">
    <property type="entry name" value="SPECKLE-TYPE POZ PROTEIN"/>
    <property type="match status" value="1"/>
</dbReference>
<dbReference type="Gene3D" id="1.25.40.420">
    <property type="match status" value="1"/>
</dbReference>
<dbReference type="AlphaFoldDB" id="A0A9N9WT26"/>
<proteinExistence type="predicted"/>
<dbReference type="InterPro" id="IPR000210">
    <property type="entry name" value="BTB/POZ_dom"/>
</dbReference>
<reference evidence="2" key="2">
    <citation type="submission" date="2022-10" db="EMBL/GenBank/DDBJ databases">
        <authorList>
            <consortium name="ENA_rothamsted_submissions"/>
            <consortium name="culmorum"/>
            <person name="King R."/>
        </authorList>
    </citation>
    <scope>NUCLEOTIDE SEQUENCE</scope>
</reference>
<dbReference type="OrthoDB" id="7629033at2759"/>
<dbReference type="CDD" id="cd18186">
    <property type="entry name" value="BTB_POZ_ZBTB_KLHL-like"/>
    <property type="match status" value="1"/>
</dbReference>
<evidence type="ECO:0000313" key="3">
    <source>
        <dbReference type="Proteomes" id="UP001153620"/>
    </source>
</evidence>
<evidence type="ECO:0000259" key="1">
    <source>
        <dbReference type="PROSITE" id="PS50097"/>
    </source>
</evidence>
<dbReference type="SMART" id="SM00225">
    <property type="entry name" value="BTB"/>
    <property type="match status" value="1"/>
</dbReference>
<reference evidence="2" key="1">
    <citation type="submission" date="2022-01" db="EMBL/GenBank/DDBJ databases">
        <authorList>
            <person name="King R."/>
        </authorList>
    </citation>
    <scope>NUCLEOTIDE SEQUENCE</scope>
</reference>
<accession>A0A9N9WT26</accession>
<protein>
    <recommendedName>
        <fullName evidence="1">BTB domain-containing protein</fullName>
    </recommendedName>
</protein>
<dbReference type="EMBL" id="OU895878">
    <property type="protein sequence ID" value="CAG9804836.1"/>
    <property type="molecule type" value="Genomic_DNA"/>
</dbReference>
<gene>
    <name evidence="2" type="ORF">CHIRRI_LOCUS7715</name>
</gene>
<dbReference type="Gene3D" id="3.30.710.10">
    <property type="entry name" value="Potassium Channel Kv1.1, Chain A"/>
    <property type="match status" value="1"/>
</dbReference>
<dbReference type="InterPro" id="IPR011333">
    <property type="entry name" value="SKP1/BTB/POZ_sf"/>
</dbReference>
<dbReference type="CDD" id="cd14733">
    <property type="entry name" value="BACK"/>
    <property type="match status" value="1"/>
</dbReference>
<dbReference type="PROSITE" id="PS50097">
    <property type="entry name" value="BTB"/>
    <property type="match status" value="1"/>
</dbReference>
<keyword evidence="3" id="KW-1185">Reference proteome</keyword>